<evidence type="ECO:0000256" key="6">
    <source>
        <dbReference type="SAM" id="Phobius"/>
    </source>
</evidence>
<dbReference type="Pfam" id="PF02690">
    <property type="entry name" value="Na_Pi_cotrans"/>
    <property type="match status" value="2"/>
</dbReference>
<sequence length="334" mass="35129">MPTDTSAPPWDDIVPSVLAGLALFLFALRYLGKTLEDVAGERMKRAIAAATDNRLLGLVVGIVATTLLDSSSATIILVISLVRAGQLSFPQALGVILGSNIGTTVSSQIYAFDAMKYYAPALLLVGFLAHVLGPTDRWKGYGTVALSLGLVFFSLNFIGDTMKPLGDYKPLHDWLLGQSTVSGVVVGASITAIIQSSSATVGIVVKMAKEGIVPLGAGIAIMLGAEVGTCTDVLVASIGRERAALRTGLFQLLLNVITVLLGIPLVAVLARVVEATSGDVGRQIANAHILFNTAGALLFLPFTPWIARLLVRLIPDRSGREEARGPATMRLRNT</sequence>
<comment type="subcellular location">
    <subcellularLocation>
        <location evidence="1">Cell membrane</location>
        <topology evidence="1">Multi-pass membrane protein</topology>
    </subcellularLocation>
</comment>
<dbReference type="GO" id="GO:0005436">
    <property type="term" value="F:sodium:phosphate symporter activity"/>
    <property type="evidence" value="ECO:0007669"/>
    <property type="project" value="InterPro"/>
</dbReference>
<dbReference type="PANTHER" id="PTHR10010:SF46">
    <property type="entry name" value="SODIUM-DEPENDENT PHOSPHATE TRANSPORT PROTEIN 2B"/>
    <property type="match status" value="1"/>
</dbReference>
<feature type="transmembrane region" description="Helical" evidence="6">
    <location>
        <begin position="180"/>
        <end position="205"/>
    </location>
</feature>
<evidence type="ECO:0000313" key="7">
    <source>
        <dbReference type="EMBL" id="AUX40907.1"/>
    </source>
</evidence>
<keyword evidence="4 6" id="KW-1133">Transmembrane helix</keyword>
<feature type="transmembrane region" description="Helical" evidence="6">
    <location>
        <begin position="117"/>
        <end position="135"/>
    </location>
</feature>
<reference evidence="7 8" key="1">
    <citation type="submission" date="2015-09" db="EMBL/GenBank/DDBJ databases">
        <title>Sorangium comparison.</title>
        <authorList>
            <person name="Zaburannyi N."/>
            <person name="Bunk B."/>
            <person name="Overmann J."/>
            <person name="Mueller R."/>
        </authorList>
    </citation>
    <scope>NUCLEOTIDE SEQUENCE [LARGE SCALE GENOMIC DNA]</scope>
    <source>
        <strain evidence="7 8">So ce26</strain>
    </source>
</reference>
<evidence type="ECO:0000313" key="8">
    <source>
        <dbReference type="Proteomes" id="UP000238348"/>
    </source>
</evidence>
<keyword evidence="5 6" id="KW-0472">Membrane</keyword>
<evidence type="ECO:0000256" key="2">
    <source>
        <dbReference type="ARBA" id="ARBA00022475"/>
    </source>
</evidence>
<evidence type="ECO:0000256" key="1">
    <source>
        <dbReference type="ARBA" id="ARBA00004651"/>
    </source>
</evidence>
<organism evidence="7 8">
    <name type="scientific">Sorangium cellulosum</name>
    <name type="common">Polyangium cellulosum</name>
    <dbReference type="NCBI Taxonomy" id="56"/>
    <lineage>
        <taxon>Bacteria</taxon>
        <taxon>Pseudomonadati</taxon>
        <taxon>Myxococcota</taxon>
        <taxon>Polyangia</taxon>
        <taxon>Polyangiales</taxon>
        <taxon>Polyangiaceae</taxon>
        <taxon>Sorangium</taxon>
    </lineage>
</organism>
<feature type="transmembrane region" description="Helical" evidence="6">
    <location>
        <begin position="53"/>
        <end position="82"/>
    </location>
</feature>
<dbReference type="AlphaFoldDB" id="A0A2L0ENN0"/>
<feature type="transmembrane region" description="Helical" evidence="6">
    <location>
        <begin position="289"/>
        <end position="311"/>
    </location>
</feature>
<dbReference type="GO" id="GO:0044341">
    <property type="term" value="P:sodium-dependent phosphate transport"/>
    <property type="evidence" value="ECO:0007669"/>
    <property type="project" value="InterPro"/>
</dbReference>
<keyword evidence="2" id="KW-1003">Cell membrane</keyword>
<keyword evidence="3 6" id="KW-0812">Transmembrane</keyword>
<dbReference type="GO" id="GO:0005886">
    <property type="term" value="C:plasma membrane"/>
    <property type="evidence" value="ECO:0007669"/>
    <property type="project" value="UniProtKB-SubCell"/>
</dbReference>
<dbReference type="OrthoDB" id="9763003at2"/>
<evidence type="ECO:0000256" key="5">
    <source>
        <dbReference type="ARBA" id="ARBA00023136"/>
    </source>
</evidence>
<dbReference type="EMBL" id="CP012673">
    <property type="protein sequence ID" value="AUX40907.1"/>
    <property type="molecule type" value="Genomic_DNA"/>
</dbReference>
<dbReference type="NCBIfam" id="NF037997">
    <property type="entry name" value="Na_Pi_symport"/>
    <property type="match status" value="1"/>
</dbReference>
<feature type="transmembrane region" description="Helical" evidence="6">
    <location>
        <begin position="248"/>
        <end position="269"/>
    </location>
</feature>
<dbReference type="InterPro" id="IPR003841">
    <property type="entry name" value="Na/Pi_transpt"/>
</dbReference>
<proteinExistence type="predicted"/>
<feature type="transmembrane region" description="Helical" evidence="6">
    <location>
        <begin position="141"/>
        <end position="159"/>
    </location>
</feature>
<evidence type="ECO:0000256" key="4">
    <source>
        <dbReference type="ARBA" id="ARBA00022989"/>
    </source>
</evidence>
<gene>
    <name evidence="7" type="ORF">SOCE26_023090</name>
</gene>
<name>A0A2L0ENN0_SORCE</name>
<dbReference type="Proteomes" id="UP000238348">
    <property type="component" value="Chromosome"/>
</dbReference>
<feature type="transmembrane region" description="Helical" evidence="6">
    <location>
        <begin position="13"/>
        <end position="32"/>
    </location>
</feature>
<evidence type="ECO:0000256" key="3">
    <source>
        <dbReference type="ARBA" id="ARBA00022692"/>
    </source>
</evidence>
<protein>
    <recommendedName>
        <fullName evidence="9">Sodium:phosphate symporter</fullName>
    </recommendedName>
</protein>
<evidence type="ECO:0008006" key="9">
    <source>
        <dbReference type="Google" id="ProtNLM"/>
    </source>
</evidence>
<dbReference type="PANTHER" id="PTHR10010">
    <property type="entry name" value="SOLUTE CARRIER FAMILY 34 SODIUM PHOSPHATE , MEMBER 2-RELATED"/>
    <property type="match status" value="1"/>
</dbReference>
<accession>A0A2L0ENN0</accession>
<dbReference type="RefSeq" id="WP_104978631.1">
    <property type="nucleotide sequence ID" value="NZ_CP012673.1"/>
</dbReference>